<evidence type="ECO:0000313" key="2">
    <source>
        <dbReference type="Proteomes" id="UP001174997"/>
    </source>
</evidence>
<gene>
    <name evidence="1" type="ORF">QBC41DRAFT_332202</name>
</gene>
<reference evidence="1" key="1">
    <citation type="submission" date="2023-06" db="EMBL/GenBank/DDBJ databases">
        <title>Genome-scale phylogeny and comparative genomics of the fungal order Sordariales.</title>
        <authorList>
            <consortium name="Lawrence Berkeley National Laboratory"/>
            <person name="Hensen N."/>
            <person name="Bonometti L."/>
            <person name="Westerberg I."/>
            <person name="Brannstrom I.O."/>
            <person name="Guillou S."/>
            <person name="Cros-Aarteil S."/>
            <person name="Calhoun S."/>
            <person name="Haridas S."/>
            <person name="Kuo A."/>
            <person name="Mondo S."/>
            <person name="Pangilinan J."/>
            <person name="Riley R."/>
            <person name="Labutti K."/>
            <person name="Andreopoulos B."/>
            <person name="Lipzen A."/>
            <person name="Chen C."/>
            <person name="Yanf M."/>
            <person name="Daum C."/>
            <person name="Ng V."/>
            <person name="Clum A."/>
            <person name="Steindorff A."/>
            <person name="Ohm R."/>
            <person name="Martin F."/>
            <person name="Silar P."/>
            <person name="Natvig D."/>
            <person name="Lalanne C."/>
            <person name="Gautier V."/>
            <person name="Ament-Velasquez S.L."/>
            <person name="Kruys A."/>
            <person name="Hutchinson M.I."/>
            <person name="Powell A.J."/>
            <person name="Barry K."/>
            <person name="Miller A.N."/>
            <person name="Grigoriev I.V."/>
            <person name="Debuchy R."/>
            <person name="Gladieux P."/>
            <person name="Thoren M.H."/>
            <person name="Johannesson H."/>
        </authorList>
    </citation>
    <scope>NUCLEOTIDE SEQUENCE</scope>
    <source>
        <strain evidence="1">CBS 307.81</strain>
    </source>
</reference>
<evidence type="ECO:0000313" key="1">
    <source>
        <dbReference type="EMBL" id="KAK0654339.1"/>
    </source>
</evidence>
<sequence>MFRWYREAQVCYVYLSDVSHDDDHRLKWSRFRLARWFTRGWTLQELIAPSVVYFFASDWQEIGSRHGLLNPIVHITGIHVEYFRSGDLSVFSVAQKMSWAAKRKTTRVEDMAYCLLGIFDINMPLLYGEGKRAFARLQEEILKDTEDDSIFYHASISTSILATQPSDFANSGNIVTKSWPYSTQNPSSIVARDVSINRKRVEMTFMTWQGPRHDPGTLSILLDCSVHDTTPNTGPGPSLELVLKEVAQGVFACFSGTHNNFRFFEPTATTQAMQDATPRKITVLRQDIPCSSAWEEIQLGKLRWDGFPVSGRLWHTTATSASRECHGVAVVWRTGMSADVDGYHQPLNKEGSSTVTIQGPSEASTSFQIAEVCSLDGFLNKCVQDRDKIHLAPLFSKRWGPASLWYCNKQGKSFMLVVVPRVTRIETRLYTNIPLCEVRNPFEFTVEVEGRHPVKNCARGDCPRYTCVSCPRQMVDDHTEVLIRISTRKRAEGWWVFISTEPTD</sequence>
<proteinExistence type="predicted"/>
<dbReference type="PANTHER" id="PTHR10622:SF12">
    <property type="entry name" value="HET DOMAIN-CONTAINING PROTEIN"/>
    <property type="match status" value="1"/>
</dbReference>
<dbReference type="EMBL" id="JAULSY010000220">
    <property type="protein sequence ID" value="KAK0654339.1"/>
    <property type="molecule type" value="Genomic_DNA"/>
</dbReference>
<dbReference type="PANTHER" id="PTHR10622">
    <property type="entry name" value="HET DOMAIN-CONTAINING PROTEIN"/>
    <property type="match status" value="1"/>
</dbReference>
<name>A0AA39YL30_9PEZI</name>
<keyword evidence="2" id="KW-1185">Reference proteome</keyword>
<dbReference type="AlphaFoldDB" id="A0AA39YL30"/>
<dbReference type="Proteomes" id="UP001174997">
    <property type="component" value="Unassembled WGS sequence"/>
</dbReference>
<protein>
    <submittedName>
        <fullName evidence="1">Uncharacterized protein</fullName>
    </submittedName>
</protein>
<comment type="caution">
    <text evidence="1">The sequence shown here is derived from an EMBL/GenBank/DDBJ whole genome shotgun (WGS) entry which is preliminary data.</text>
</comment>
<organism evidence="1 2">
    <name type="scientific">Cercophora samala</name>
    <dbReference type="NCBI Taxonomy" id="330535"/>
    <lineage>
        <taxon>Eukaryota</taxon>
        <taxon>Fungi</taxon>
        <taxon>Dikarya</taxon>
        <taxon>Ascomycota</taxon>
        <taxon>Pezizomycotina</taxon>
        <taxon>Sordariomycetes</taxon>
        <taxon>Sordariomycetidae</taxon>
        <taxon>Sordariales</taxon>
        <taxon>Lasiosphaeriaceae</taxon>
        <taxon>Cercophora</taxon>
    </lineage>
</organism>
<accession>A0AA39YL30</accession>